<name>F0XCG1_GROCL</name>
<dbReference type="HOGENOM" id="CLU_032616_2_1_1"/>
<protein>
    <recommendedName>
        <fullName evidence="5">tRNA dimethylallyltransferase</fullName>
        <ecNumber evidence="5">2.5.1.75</ecNumber>
    </recommendedName>
</protein>
<dbReference type="Proteomes" id="UP000007796">
    <property type="component" value="Unassembled WGS sequence"/>
</dbReference>
<keyword evidence="3 6" id="KW-0547">Nucleotide-binding</keyword>
<organism evidence="10">
    <name type="scientific">Grosmannia clavigera (strain kw1407 / UAMH 11150)</name>
    <name type="common">Blue stain fungus</name>
    <name type="synonym">Graphiocladiella clavigera</name>
    <dbReference type="NCBI Taxonomy" id="655863"/>
    <lineage>
        <taxon>Eukaryota</taxon>
        <taxon>Fungi</taxon>
        <taxon>Dikarya</taxon>
        <taxon>Ascomycota</taxon>
        <taxon>Pezizomycotina</taxon>
        <taxon>Sordariomycetes</taxon>
        <taxon>Sordariomycetidae</taxon>
        <taxon>Ophiostomatales</taxon>
        <taxon>Ophiostomataceae</taxon>
        <taxon>Leptographium</taxon>
    </lineage>
</organism>
<gene>
    <name evidence="9" type="ORF">CMQ_815</name>
</gene>
<comment type="similarity">
    <text evidence="1 6">Belongs to the IPP transferase family.</text>
</comment>
<sequence>MYQQKTGPLTEPLLVVLGSTGTGKSDLAVELAFRFDGEVINADAMQFYRGLPVTTNKISEAEQRGVPHHLLGVIGVDEEPWMVGRFKQEATRIIREIRSRGRLPIVVGGSQYYTDGLLFENHLVDEAVVDDDMEGDTGASAEIGSRYPILEASTEDILSRLREVDPAMAARWHPNDRRKIRRSLEIYLTTGRQASEIYAQQKQEKVKKQVAAQGLGDTDLLDGITVGPASAGPAPWKCLLLWVYAQRDVLNERLDARIDTMLSRGLMEEATEMHNILEDCRTRGKIIDRTKGIWQSIGLKELEPYLVALKEVKDAVGGLNTDVEATDDRLAQIQAASLDSMKFATRRYARYQLRWIKHKTIPMLAEERALDHLFLLDSTEREKWQENVAQVGVQLTAAFLARSGWDRHVCGRVGHVAQGDVSTLPAPVDVSQTARDVLTATIAASQSERESRNNNFSRTCEMCRMTLVSEDQWDKHIKGQRHRRVLVKQKRRALVPVSAVPKQSVEADMKTVVTERSTELNPGTDRQASFSRAKNI</sequence>
<evidence type="ECO:0000256" key="1">
    <source>
        <dbReference type="ARBA" id="ARBA00005842"/>
    </source>
</evidence>
<dbReference type="Gene3D" id="3.40.50.300">
    <property type="entry name" value="P-loop containing nucleotide triphosphate hydrolases"/>
    <property type="match status" value="1"/>
</dbReference>
<comment type="catalytic activity">
    <reaction evidence="5">
        <text>adenosine(37) in tRNA + dimethylallyl diphosphate = N(6)-dimethylallyladenosine(37) in tRNA + diphosphate</text>
        <dbReference type="Rhea" id="RHEA:26482"/>
        <dbReference type="Rhea" id="RHEA-COMP:10162"/>
        <dbReference type="Rhea" id="RHEA-COMP:10375"/>
        <dbReference type="ChEBI" id="CHEBI:33019"/>
        <dbReference type="ChEBI" id="CHEBI:57623"/>
        <dbReference type="ChEBI" id="CHEBI:74411"/>
        <dbReference type="ChEBI" id="CHEBI:74415"/>
        <dbReference type="EC" id="2.5.1.75"/>
    </reaction>
</comment>
<dbReference type="InterPro" id="IPR018022">
    <property type="entry name" value="IPT"/>
</dbReference>
<dbReference type="OrthoDB" id="775260at2759"/>
<dbReference type="FunCoup" id="F0XCG1">
    <property type="interactions" value="872"/>
</dbReference>
<feature type="region of interest" description="Disordered" evidence="7">
    <location>
        <begin position="516"/>
        <end position="536"/>
    </location>
</feature>
<evidence type="ECO:0000256" key="4">
    <source>
        <dbReference type="ARBA" id="ARBA00022840"/>
    </source>
</evidence>
<dbReference type="GO" id="GO:0006400">
    <property type="term" value="P:tRNA modification"/>
    <property type="evidence" value="ECO:0007669"/>
    <property type="project" value="TreeGrafter"/>
</dbReference>
<dbReference type="Pfam" id="PF12874">
    <property type="entry name" value="zf-met"/>
    <property type="match status" value="1"/>
</dbReference>
<evidence type="ECO:0000259" key="8">
    <source>
        <dbReference type="Pfam" id="PF12874"/>
    </source>
</evidence>
<dbReference type="InterPro" id="IPR036236">
    <property type="entry name" value="Znf_C2H2_sf"/>
</dbReference>
<dbReference type="eggNOG" id="KOG1384">
    <property type="taxonomic scope" value="Eukaryota"/>
</dbReference>
<feature type="domain" description="C2H2-type" evidence="8">
    <location>
        <begin position="459"/>
        <end position="482"/>
    </location>
</feature>
<dbReference type="InterPro" id="IPR013087">
    <property type="entry name" value="Znf_C2H2_type"/>
</dbReference>
<dbReference type="SUPFAM" id="SSF52540">
    <property type="entry name" value="P-loop containing nucleoside triphosphate hydrolases"/>
    <property type="match status" value="1"/>
</dbReference>
<evidence type="ECO:0000256" key="7">
    <source>
        <dbReference type="SAM" id="MobiDB-lite"/>
    </source>
</evidence>
<keyword evidence="5" id="KW-0819">tRNA processing</keyword>
<dbReference type="GO" id="GO:0052381">
    <property type="term" value="F:tRNA dimethylallyltransferase activity"/>
    <property type="evidence" value="ECO:0007669"/>
    <property type="project" value="UniProtKB-EC"/>
</dbReference>
<evidence type="ECO:0000313" key="10">
    <source>
        <dbReference type="Proteomes" id="UP000007796"/>
    </source>
</evidence>
<feature type="compositionally biased region" description="Polar residues" evidence="7">
    <location>
        <begin position="519"/>
        <end position="536"/>
    </location>
</feature>
<dbReference type="NCBIfam" id="TIGR00174">
    <property type="entry name" value="miaA"/>
    <property type="match status" value="1"/>
</dbReference>
<dbReference type="GeneID" id="25981773"/>
<dbReference type="STRING" id="655863.F0XCG1"/>
<keyword evidence="10" id="KW-1185">Reference proteome</keyword>
<dbReference type="InterPro" id="IPR039657">
    <property type="entry name" value="Dimethylallyltransferase"/>
</dbReference>
<dbReference type="EMBL" id="GL629765">
    <property type="protein sequence ID" value="EFX03887.1"/>
    <property type="molecule type" value="Genomic_DNA"/>
</dbReference>
<dbReference type="Pfam" id="PF01715">
    <property type="entry name" value="IPPT"/>
    <property type="match status" value="1"/>
</dbReference>
<evidence type="ECO:0000256" key="6">
    <source>
        <dbReference type="RuleBase" id="RU003785"/>
    </source>
</evidence>
<evidence type="ECO:0000256" key="5">
    <source>
        <dbReference type="RuleBase" id="RU003783"/>
    </source>
</evidence>
<dbReference type="InParanoid" id="F0XCG1"/>
<keyword evidence="4 6" id="KW-0067">ATP-binding</keyword>
<dbReference type="EC" id="2.5.1.75" evidence="5"/>
<dbReference type="GO" id="GO:0005524">
    <property type="term" value="F:ATP binding"/>
    <property type="evidence" value="ECO:0007669"/>
    <property type="project" value="UniProtKB-KW"/>
</dbReference>
<proteinExistence type="inferred from homology"/>
<evidence type="ECO:0000313" key="9">
    <source>
        <dbReference type="EMBL" id="EFX03887.1"/>
    </source>
</evidence>
<accession>F0XCG1</accession>
<dbReference type="HAMAP" id="MF_00185">
    <property type="entry name" value="IPP_trans"/>
    <property type="match status" value="1"/>
</dbReference>
<reference evidence="9 10" key="1">
    <citation type="journal article" date="2011" name="Proc. Natl. Acad. Sci. U.S.A.">
        <title>Genome and transcriptome analyses of the mountain pine beetle-fungal symbiont Grosmannia clavigera, a lodgepole pine pathogen.</title>
        <authorList>
            <person name="DiGuistini S."/>
            <person name="Wang Y."/>
            <person name="Liao N.Y."/>
            <person name="Taylor G."/>
            <person name="Tanguay P."/>
            <person name="Feau N."/>
            <person name="Henrissat B."/>
            <person name="Chan S.K."/>
            <person name="Hesse-Orce U."/>
            <person name="Alamouti S.M."/>
            <person name="Tsui C.K.M."/>
            <person name="Docking R.T."/>
            <person name="Levasseur A."/>
            <person name="Haridas S."/>
            <person name="Robertson G."/>
            <person name="Birol I."/>
            <person name="Holt R.A."/>
            <person name="Marra M.A."/>
            <person name="Hamelin R.C."/>
            <person name="Hirst M."/>
            <person name="Jones S.J.M."/>
            <person name="Bohlmann J."/>
            <person name="Breuil C."/>
        </authorList>
    </citation>
    <scope>NUCLEOTIDE SEQUENCE [LARGE SCALE GENOMIC DNA]</scope>
    <source>
        <strain evidence="10">kw1407 / UAMH 11150</strain>
    </source>
</reference>
<dbReference type="GO" id="GO:0005739">
    <property type="term" value="C:mitochondrion"/>
    <property type="evidence" value="ECO:0007669"/>
    <property type="project" value="TreeGrafter"/>
</dbReference>
<dbReference type="PANTHER" id="PTHR11088">
    <property type="entry name" value="TRNA DIMETHYLALLYLTRANSFERASE"/>
    <property type="match status" value="1"/>
</dbReference>
<dbReference type="InterPro" id="IPR027417">
    <property type="entry name" value="P-loop_NTPase"/>
</dbReference>
<dbReference type="PANTHER" id="PTHR11088:SF89">
    <property type="entry name" value="TRNA DIMETHYLALLYLTRANSFERASE"/>
    <property type="match status" value="1"/>
</dbReference>
<dbReference type="AlphaFoldDB" id="F0XCG1"/>
<dbReference type="RefSeq" id="XP_014173369.1">
    <property type="nucleotide sequence ID" value="XM_014317894.1"/>
</dbReference>
<dbReference type="Gene3D" id="1.10.20.140">
    <property type="match status" value="1"/>
</dbReference>
<dbReference type="Gene3D" id="3.30.160.60">
    <property type="entry name" value="Classic Zinc Finger"/>
    <property type="match status" value="1"/>
</dbReference>
<evidence type="ECO:0000256" key="3">
    <source>
        <dbReference type="ARBA" id="ARBA00022741"/>
    </source>
</evidence>
<evidence type="ECO:0000256" key="2">
    <source>
        <dbReference type="ARBA" id="ARBA00022679"/>
    </source>
</evidence>
<keyword evidence="2 6" id="KW-0808">Transferase</keyword>
<dbReference type="SUPFAM" id="SSF57667">
    <property type="entry name" value="beta-beta-alpha zinc fingers"/>
    <property type="match status" value="1"/>
</dbReference>